<dbReference type="KEGG" id="lrs:PX52LOC_06524"/>
<keyword evidence="3" id="KW-1185">Reference proteome</keyword>
<evidence type="ECO:0000313" key="3">
    <source>
        <dbReference type="Proteomes" id="UP000324974"/>
    </source>
</evidence>
<evidence type="ECO:0000256" key="1">
    <source>
        <dbReference type="SAM" id="MobiDB-lite"/>
    </source>
</evidence>
<dbReference type="EMBL" id="CP042425">
    <property type="protein sequence ID" value="QEL19452.1"/>
    <property type="molecule type" value="Genomic_DNA"/>
</dbReference>
<dbReference type="AlphaFoldDB" id="A0A5C1ANX4"/>
<reference evidence="3" key="1">
    <citation type="submission" date="2019-08" db="EMBL/GenBank/DDBJ databases">
        <title>Limnoglobus roseus gen. nov., sp. nov., a novel freshwater planctomycete with a giant genome from the family Gemmataceae.</title>
        <authorList>
            <person name="Kulichevskaya I.S."/>
            <person name="Naumoff D.G."/>
            <person name="Miroshnikov K."/>
            <person name="Ivanova A."/>
            <person name="Philippov D.A."/>
            <person name="Hakobyan A."/>
            <person name="Rijpstra I.C."/>
            <person name="Sinninghe Damste J.S."/>
            <person name="Liesack W."/>
            <person name="Dedysh S.N."/>
        </authorList>
    </citation>
    <scope>NUCLEOTIDE SEQUENCE [LARGE SCALE GENOMIC DNA]</scope>
    <source>
        <strain evidence="3">PX52</strain>
    </source>
</reference>
<dbReference type="Proteomes" id="UP000324974">
    <property type="component" value="Chromosome"/>
</dbReference>
<proteinExistence type="predicted"/>
<gene>
    <name evidence="2" type="ORF">PX52LOC_06524</name>
</gene>
<sequence length="182" mass="18694">MFGMNPPALPVGLNELGSLTTRGLAAFAARAARRAMELYRPSTDDERTAAEYFLNAIDYADSAARGDASELPVALLDQLFSLADQVAATAGYAGFAAAHAARVGARSIAGAADQTAQLELIASTFGATRVLYTASGDALETVINTALRTDFDALIRLDLGPAATPGQGVDPSPNGPLGPLGR</sequence>
<evidence type="ECO:0000313" key="2">
    <source>
        <dbReference type="EMBL" id="QEL19452.1"/>
    </source>
</evidence>
<feature type="region of interest" description="Disordered" evidence="1">
    <location>
        <begin position="162"/>
        <end position="182"/>
    </location>
</feature>
<accession>A0A5C1ANX4</accession>
<organism evidence="2 3">
    <name type="scientific">Limnoglobus roseus</name>
    <dbReference type="NCBI Taxonomy" id="2598579"/>
    <lineage>
        <taxon>Bacteria</taxon>
        <taxon>Pseudomonadati</taxon>
        <taxon>Planctomycetota</taxon>
        <taxon>Planctomycetia</taxon>
        <taxon>Gemmatales</taxon>
        <taxon>Gemmataceae</taxon>
        <taxon>Limnoglobus</taxon>
    </lineage>
</organism>
<protein>
    <submittedName>
        <fullName evidence="2">Uncharacterized protein</fullName>
    </submittedName>
</protein>
<name>A0A5C1ANX4_9BACT</name>